<dbReference type="Proteomes" id="UP000567179">
    <property type="component" value="Unassembled WGS sequence"/>
</dbReference>
<dbReference type="OrthoDB" id="5967843at2759"/>
<evidence type="ECO:0000313" key="5">
    <source>
        <dbReference type="Proteomes" id="UP000567179"/>
    </source>
</evidence>
<dbReference type="PANTHER" id="PTHR10039:SF14">
    <property type="entry name" value="NACHT DOMAIN-CONTAINING PROTEIN"/>
    <property type="match status" value="1"/>
</dbReference>
<evidence type="ECO:0000259" key="3">
    <source>
        <dbReference type="Pfam" id="PF24883"/>
    </source>
</evidence>
<dbReference type="InterPro" id="IPR027417">
    <property type="entry name" value="P-loop_NTPase"/>
</dbReference>
<dbReference type="SUPFAM" id="SSF52540">
    <property type="entry name" value="P-loop containing nucleoside triphosphate hydrolases"/>
    <property type="match status" value="1"/>
</dbReference>
<sequence length="352" mass="39016">MDGLFVEGQQTSGQNNSLKSLYEHVAHNAILTAERPRARCHPGTRDEAIRIIEKWIDGDGDLSRRIFWLSGPAGSGKTAISQTISNRCTLRGTHMASFCISDADPKRSHAGLVVATLLFQILRLFPTLEADISTLLKEKPLIFDQSIPDQFKYLIDIPVRTVVDASAHPQRLLLLIDGLDECGHRAKHVQGDLLHALHYLGSQQNSPFIVLVASRGEPHLVMTFDDIGLSNDSICLDDSYSSQDDIRLFVMAEFEKIKRTHPLAHTLNNDWPAEADIDEIVEESSGQFIYAASILRSISNSSASPVHSLDNARESMRLGVELQDDHVYQQLYSPTASTSHPADHSIKALHPT</sequence>
<evidence type="ECO:0000256" key="1">
    <source>
        <dbReference type="ARBA" id="ARBA00022737"/>
    </source>
</evidence>
<dbReference type="InterPro" id="IPR056884">
    <property type="entry name" value="NPHP3-like_N"/>
</dbReference>
<dbReference type="EMBL" id="JAACJJ010000028">
    <property type="protein sequence ID" value="KAF5321321.1"/>
    <property type="molecule type" value="Genomic_DNA"/>
</dbReference>
<accession>A0A8H5BDS1</accession>
<dbReference type="AlphaFoldDB" id="A0A8H5BDS1"/>
<dbReference type="PANTHER" id="PTHR10039">
    <property type="entry name" value="AMELOGENIN"/>
    <property type="match status" value="1"/>
</dbReference>
<dbReference type="Gene3D" id="3.40.50.300">
    <property type="entry name" value="P-loop containing nucleotide triphosphate hydrolases"/>
    <property type="match status" value="1"/>
</dbReference>
<feature type="region of interest" description="Disordered" evidence="2">
    <location>
        <begin position="333"/>
        <end position="352"/>
    </location>
</feature>
<comment type="caution">
    <text evidence="4">The sequence shown here is derived from an EMBL/GenBank/DDBJ whole genome shotgun (WGS) entry which is preliminary data.</text>
</comment>
<organism evidence="4 5">
    <name type="scientific">Psilocybe cf. subviscida</name>
    <dbReference type="NCBI Taxonomy" id="2480587"/>
    <lineage>
        <taxon>Eukaryota</taxon>
        <taxon>Fungi</taxon>
        <taxon>Dikarya</taxon>
        <taxon>Basidiomycota</taxon>
        <taxon>Agaricomycotina</taxon>
        <taxon>Agaricomycetes</taxon>
        <taxon>Agaricomycetidae</taxon>
        <taxon>Agaricales</taxon>
        <taxon>Agaricineae</taxon>
        <taxon>Strophariaceae</taxon>
        <taxon>Psilocybe</taxon>
    </lineage>
</organism>
<dbReference type="Pfam" id="PF24883">
    <property type="entry name" value="NPHP3_N"/>
    <property type="match status" value="1"/>
</dbReference>
<name>A0A8H5BDS1_9AGAR</name>
<evidence type="ECO:0000313" key="4">
    <source>
        <dbReference type="EMBL" id="KAF5321321.1"/>
    </source>
</evidence>
<protein>
    <recommendedName>
        <fullName evidence="3">Nephrocystin 3-like N-terminal domain-containing protein</fullName>
    </recommendedName>
</protein>
<feature type="domain" description="Nephrocystin 3-like N-terminal" evidence="3">
    <location>
        <begin position="53"/>
        <end position="215"/>
    </location>
</feature>
<keyword evidence="1" id="KW-0677">Repeat</keyword>
<reference evidence="4 5" key="1">
    <citation type="journal article" date="2020" name="ISME J.">
        <title>Uncovering the hidden diversity of litter-decomposition mechanisms in mushroom-forming fungi.</title>
        <authorList>
            <person name="Floudas D."/>
            <person name="Bentzer J."/>
            <person name="Ahren D."/>
            <person name="Johansson T."/>
            <person name="Persson P."/>
            <person name="Tunlid A."/>
        </authorList>
    </citation>
    <scope>NUCLEOTIDE SEQUENCE [LARGE SCALE GENOMIC DNA]</scope>
    <source>
        <strain evidence="4 5">CBS 101986</strain>
    </source>
</reference>
<keyword evidence="5" id="KW-1185">Reference proteome</keyword>
<evidence type="ECO:0000256" key="2">
    <source>
        <dbReference type="SAM" id="MobiDB-lite"/>
    </source>
</evidence>
<proteinExistence type="predicted"/>
<gene>
    <name evidence="4" type="ORF">D9619_002041</name>
</gene>